<keyword evidence="2" id="KW-0100">Branched-chain amino acid biosynthesis</keyword>
<dbReference type="PANTHER" id="PTHR42743">
    <property type="entry name" value="AMINO-ACID AMINOTRANSFERASE"/>
    <property type="match status" value="1"/>
</dbReference>
<keyword evidence="4" id="KW-1185">Reference proteome</keyword>
<comment type="similarity">
    <text evidence="1">Belongs to the class-IV pyridoxal-phosphate-dependent aminotransferase family.</text>
</comment>
<keyword evidence="2" id="KW-0028">Amino-acid biosynthesis</keyword>
<dbReference type="EMBL" id="FRXO01000005">
    <property type="protein sequence ID" value="SHO66050.1"/>
    <property type="molecule type" value="Genomic_DNA"/>
</dbReference>
<dbReference type="InterPro" id="IPR027417">
    <property type="entry name" value="P-loop_NTPase"/>
</dbReference>
<dbReference type="Pfam" id="PF19798">
    <property type="entry name" value="Sulfotransfer_5"/>
    <property type="match status" value="1"/>
</dbReference>
<accession>A0A1M7ZMD2</accession>
<dbReference type="Gene3D" id="3.40.50.300">
    <property type="entry name" value="P-loop containing nucleotide triphosphate hydrolases"/>
    <property type="match status" value="1"/>
</dbReference>
<organism evidence="3 4">
    <name type="scientific">Pseudoxanthobacter soli DSM 19599</name>
    <dbReference type="NCBI Taxonomy" id="1123029"/>
    <lineage>
        <taxon>Bacteria</taxon>
        <taxon>Pseudomonadati</taxon>
        <taxon>Pseudomonadota</taxon>
        <taxon>Alphaproteobacteria</taxon>
        <taxon>Hyphomicrobiales</taxon>
        <taxon>Segnochrobactraceae</taxon>
        <taxon>Pseudoxanthobacter</taxon>
    </lineage>
</organism>
<sequence>MADTHEKPAVRIAMWSGPRNISTAMMRAFENRPDTAVVDEPFYAAYLALTGLDHPMREEVIAAGPADWRDAAAFLTGPVPDGRAVFYQKHMTHHMIGEIGRDWMDEPGFVHAFLIRTPESVLASYAAKRDSVTLRDIGFAEQADLFERAADRLGHAPPVIDGADVLADPAGVLSALCRAAGIAFDPAMLAWPAGRRDTDGVWAPHWYHAVEASTGFGPPRPGTRFEDLDDTLKPVAEAARPYYERLAAYRLGG</sequence>
<evidence type="ECO:0008006" key="5">
    <source>
        <dbReference type="Google" id="ProtNLM"/>
    </source>
</evidence>
<name>A0A1M7ZMD2_9HYPH</name>
<evidence type="ECO:0000256" key="1">
    <source>
        <dbReference type="ARBA" id="ARBA00009320"/>
    </source>
</evidence>
<dbReference type="AlphaFoldDB" id="A0A1M7ZMD2"/>
<evidence type="ECO:0000313" key="4">
    <source>
        <dbReference type="Proteomes" id="UP000186406"/>
    </source>
</evidence>
<dbReference type="PANTHER" id="PTHR42743:SF11">
    <property type="entry name" value="AMINODEOXYCHORISMATE LYASE"/>
    <property type="match status" value="1"/>
</dbReference>
<dbReference type="RefSeq" id="WP_073629517.1">
    <property type="nucleotide sequence ID" value="NZ_FRXO01000005.1"/>
</dbReference>
<dbReference type="STRING" id="1123029.SAMN02745172_02701"/>
<reference evidence="3 4" key="1">
    <citation type="submission" date="2016-12" db="EMBL/GenBank/DDBJ databases">
        <authorList>
            <person name="Song W.-J."/>
            <person name="Kurnit D.M."/>
        </authorList>
    </citation>
    <scope>NUCLEOTIDE SEQUENCE [LARGE SCALE GENOMIC DNA]</scope>
    <source>
        <strain evidence="3 4">DSM 19599</strain>
    </source>
</reference>
<proteinExistence type="inferred from homology"/>
<evidence type="ECO:0000256" key="2">
    <source>
        <dbReference type="ARBA" id="ARBA00023304"/>
    </source>
</evidence>
<dbReference type="GO" id="GO:0009082">
    <property type="term" value="P:branched-chain amino acid biosynthetic process"/>
    <property type="evidence" value="ECO:0007669"/>
    <property type="project" value="UniProtKB-KW"/>
</dbReference>
<dbReference type="OrthoDB" id="272985at2"/>
<dbReference type="InterPro" id="IPR050571">
    <property type="entry name" value="Class-IV_PLP-Dep_Aminotrnsfr"/>
</dbReference>
<dbReference type="SUPFAM" id="SSF52540">
    <property type="entry name" value="P-loop containing nucleoside triphosphate hydrolases"/>
    <property type="match status" value="1"/>
</dbReference>
<protein>
    <recommendedName>
        <fullName evidence="5">Branched-chain amino acid aminotransferase</fullName>
    </recommendedName>
</protein>
<dbReference type="Proteomes" id="UP000186406">
    <property type="component" value="Unassembled WGS sequence"/>
</dbReference>
<evidence type="ECO:0000313" key="3">
    <source>
        <dbReference type="EMBL" id="SHO66050.1"/>
    </source>
</evidence>
<gene>
    <name evidence="3" type="ORF">SAMN02745172_02701</name>
</gene>